<dbReference type="Proteomes" id="UP000249616">
    <property type="component" value="Plasmid unnamed1"/>
</dbReference>
<accession>A0A2Z4JD54</accession>
<dbReference type="GeneID" id="32597426"/>
<dbReference type="PANTHER" id="PTHR34075">
    <property type="entry name" value="BLR3430 PROTEIN"/>
    <property type="match status" value="1"/>
</dbReference>
<evidence type="ECO:0000313" key="3">
    <source>
        <dbReference type="EMBL" id="AWW43074.1"/>
    </source>
</evidence>
<name>A0A2Z4JD54_9ACTN</name>
<keyword evidence="3" id="KW-0614">Plasmid</keyword>
<dbReference type="EMBL" id="CP030074">
    <property type="protein sequence ID" value="AWW43074.1"/>
    <property type="molecule type" value="Genomic_DNA"/>
</dbReference>
<dbReference type="AlphaFoldDB" id="A0A2Z4JD54"/>
<dbReference type="Gene3D" id="6.10.30.10">
    <property type="match status" value="1"/>
</dbReference>
<feature type="domain" description="ChsH2 rubredoxin-like zinc ribbon" evidence="2">
    <location>
        <begin position="18"/>
        <end position="53"/>
    </location>
</feature>
<dbReference type="RefSeq" id="WP_053758823.1">
    <property type="nucleotide sequence ID" value="NZ_CBDRHE010000050.1"/>
</dbReference>
<dbReference type="InterPro" id="IPR052513">
    <property type="entry name" value="Thioester_dehydratase-like"/>
</dbReference>
<dbReference type="GO" id="GO:0003677">
    <property type="term" value="F:DNA binding"/>
    <property type="evidence" value="ECO:0007669"/>
    <property type="project" value="UniProtKB-KW"/>
</dbReference>
<feature type="domain" description="ChsH2 C-terminal OB-fold" evidence="1">
    <location>
        <begin position="55"/>
        <end position="120"/>
    </location>
</feature>
<keyword evidence="3" id="KW-0238">DNA-binding</keyword>
<dbReference type="InterPro" id="IPR012340">
    <property type="entry name" value="NA-bd_OB-fold"/>
</dbReference>
<gene>
    <name evidence="3" type="ORF">DN051_41335</name>
</gene>
<sequence length="139" mass="15452">MSQTDFLPPDRPATAPYWDATRSRTLLLQRCGPCGQLIHHPREACPRCLAQDFAWEASTGRGSVHAVSVHHRPFEVMDAAECPYVVAFVDLDEGVRFLSNIVGADRLTASPGNRVRLVWKPVAGGYHLPQFEVDRAADR</sequence>
<evidence type="ECO:0000313" key="4">
    <source>
        <dbReference type="Proteomes" id="UP000249616"/>
    </source>
</evidence>
<protein>
    <submittedName>
        <fullName evidence="3">DNA-binding protein</fullName>
    </submittedName>
</protein>
<reference evidence="4" key="1">
    <citation type="submission" date="2018-06" db="EMBL/GenBank/DDBJ databases">
        <authorList>
            <person name="Li K."/>
        </authorList>
    </citation>
    <scope>NUCLEOTIDE SEQUENCE [LARGE SCALE GENOMIC DNA]</scope>
    <source>
        <strain evidence="4">ZFG47</strain>
        <plasmid evidence="4">unnamed1</plasmid>
    </source>
</reference>
<dbReference type="InterPro" id="IPR002878">
    <property type="entry name" value="ChsH2_C"/>
</dbReference>
<dbReference type="KEGG" id="scad:DN051_41335"/>
<evidence type="ECO:0000259" key="1">
    <source>
        <dbReference type="Pfam" id="PF01796"/>
    </source>
</evidence>
<evidence type="ECO:0000259" key="2">
    <source>
        <dbReference type="Pfam" id="PF12172"/>
    </source>
</evidence>
<proteinExistence type="predicted"/>
<keyword evidence="4" id="KW-1185">Reference proteome</keyword>
<dbReference type="PANTHER" id="PTHR34075:SF5">
    <property type="entry name" value="BLR3430 PROTEIN"/>
    <property type="match status" value="1"/>
</dbReference>
<geneLocation type="plasmid" evidence="3 4">
    <name>unnamed1</name>
</geneLocation>
<dbReference type="SUPFAM" id="SSF50249">
    <property type="entry name" value="Nucleic acid-binding proteins"/>
    <property type="match status" value="1"/>
</dbReference>
<organism evidence="3 4">
    <name type="scientific">Streptomyces cadmiisoli</name>
    <dbReference type="NCBI Taxonomy" id="2184053"/>
    <lineage>
        <taxon>Bacteria</taxon>
        <taxon>Bacillati</taxon>
        <taxon>Actinomycetota</taxon>
        <taxon>Actinomycetes</taxon>
        <taxon>Kitasatosporales</taxon>
        <taxon>Streptomycetaceae</taxon>
        <taxon>Streptomyces</taxon>
        <taxon>Streptomyces aurantiacus group</taxon>
    </lineage>
</organism>
<dbReference type="Pfam" id="PF01796">
    <property type="entry name" value="OB_ChsH2_C"/>
    <property type="match status" value="1"/>
</dbReference>
<dbReference type="InterPro" id="IPR022002">
    <property type="entry name" value="ChsH2_Znr"/>
</dbReference>
<dbReference type="Pfam" id="PF12172">
    <property type="entry name" value="zf-ChsH2"/>
    <property type="match status" value="1"/>
</dbReference>